<evidence type="ECO:0000256" key="12">
    <source>
        <dbReference type="HAMAP-Rule" id="MF_00662"/>
    </source>
</evidence>
<feature type="site" description="Cleavage (non-hydrolytic); by autocatalysis" evidence="12">
    <location>
        <begin position="226"/>
        <end position="227"/>
    </location>
</feature>
<keyword evidence="10 12" id="KW-1208">Phospholipid metabolism</keyword>
<dbReference type="PANTHER" id="PTHR10067">
    <property type="entry name" value="PHOSPHATIDYLSERINE DECARBOXYLASE"/>
    <property type="match status" value="1"/>
</dbReference>
<dbReference type="EMBL" id="JBHUMY010000005">
    <property type="protein sequence ID" value="MFD2659562.1"/>
    <property type="molecule type" value="Genomic_DNA"/>
</dbReference>
<keyword evidence="8 12" id="KW-0594">Phospholipid biosynthesis</keyword>
<name>A0ABW5QT80_9BACL</name>
<evidence type="ECO:0000256" key="5">
    <source>
        <dbReference type="ARBA" id="ARBA00023098"/>
    </source>
</evidence>
<comment type="subunit">
    <text evidence="12">Heterodimer of a large membrane-associated beta subunit and a small pyruvoyl-containing alpha subunit.</text>
</comment>
<comment type="catalytic activity">
    <reaction evidence="12">
        <text>a 1,2-diacyl-sn-glycero-3-phospho-L-serine + H(+) = a 1,2-diacyl-sn-glycero-3-phosphoethanolamine + CO2</text>
        <dbReference type="Rhea" id="RHEA:20828"/>
        <dbReference type="ChEBI" id="CHEBI:15378"/>
        <dbReference type="ChEBI" id="CHEBI:16526"/>
        <dbReference type="ChEBI" id="CHEBI:57262"/>
        <dbReference type="ChEBI" id="CHEBI:64612"/>
        <dbReference type="EC" id="4.1.1.65"/>
    </reaction>
</comment>
<keyword evidence="6 12" id="KW-0472">Membrane</keyword>
<feature type="active site" description="Schiff-base intermediate with substrate; via pyruvic acid; for decarboxylase activity" evidence="12">
    <location>
        <position position="227"/>
    </location>
</feature>
<keyword evidence="11 12" id="KW-0670">Pyruvate</keyword>
<feature type="active site" description="Charge relay system; for autoendoproteolytic cleavage activity" evidence="12">
    <location>
        <position position="142"/>
    </location>
</feature>
<comment type="pathway">
    <text evidence="12">Phospholipid metabolism; phosphatidylethanolamine biosynthesis; phosphatidylethanolamine from CDP-diacylglycerol: step 2/2.</text>
</comment>
<feature type="modified residue" description="Pyruvic acid (Ser); by autocatalysis" evidence="12">
    <location>
        <position position="227"/>
    </location>
</feature>
<evidence type="ECO:0000313" key="13">
    <source>
        <dbReference type="EMBL" id="MFD2659562.1"/>
    </source>
</evidence>
<dbReference type="Pfam" id="PF02666">
    <property type="entry name" value="PS_Dcarbxylase"/>
    <property type="match status" value="1"/>
</dbReference>
<dbReference type="InterPro" id="IPR033177">
    <property type="entry name" value="PSD-B"/>
</dbReference>
<evidence type="ECO:0000313" key="14">
    <source>
        <dbReference type="Proteomes" id="UP001597493"/>
    </source>
</evidence>
<comment type="subcellular location">
    <subcellularLocation>
        <location evidence="12">Cell membrane</location>
        <topology evidence="12">Peripheral membrane protein</topology>
    </subcellularLocation>
</comment>
<comment type="caution">
    <text evidence="13">The sequence shown here is derived from an EMBL/GenBank/DDBJ whole genome shotgun (WGS) entry which is preliminary data.</text>
</comment>
<evidence type="ECO:0000256" key="7">
    <source>
        <dbReference type="ARBA" id="ARBA00023145"/>
    </source>
</evidence>
<dbReference type="Proteomes" id="UP001597493">
    <property type="component" value="Unassembled WGS sequence"/>
</dbReference>
<dbReference type="RefSeq" id="WP_379270250.1">
    <property type="nucleotide sequence ID" value="NZ_JBHUGT010000013.1"/>
</dbReference>
<comment type="pathway">
    <text evidence="1">Lipid metabolism.</text>
</comment>
<feature type="active site" description="Charge relay system; for autoendoproteolytic cleavage activity" evidence="12">
    <location>
        <position position="227"/>
    </location>
</feature>
<dbReference type="InterPro" id="IPR003817">
    <property type="entry name" value="PS_Dcarbxylase"/>
</dbReference>
<reference evidence="14" key="1">
    <citation type="journal article" date="2019" name="Int. J. Syst. Evol. Microbiol.">
        <title>The Global Catalogue of Microorganisms (GCM) 10K type strain sequencing project: providing services to taxonomists for standard genome sequencing and annotation.</title>
        <authorList>
            <consortium name="The Broad Institute Genomics Platform"/>
            <consortium name="The Broad Institute Genome Sequencing Center for Infectious Disease"/>
            <person name="Wu L."/>
            <person name="Ma J."/>
        </authorList>
    </citation>
    <scope>NUCLEOTIDE SEQUENCE [LARGE SCALE GENOMIC DNA]</scope>
    <source>
        <strain evidence="14">TISTR 1827</strain>
    </source>
</reference>
<dbReference type="EC" id="4.1.1.65" evidence="12"/>
<dbReference type="HAMAP" id="MF_00662">
    <property type="entry name" value="PS_decarb_PSD_B_type1"/>
    <property type="match status" value="1"/>
</dbReference>
<keyword evidence="9 12" id="KW-0456">Lyase</keyword>
<dbReference type="GO" id="GO:0004609">
    <property type="term" value="F:phosphatidylserine decarboxylase activity"/>
    <property type="evidence" value="ECO:0007669"/>
    <property type="project" value="UniProtKB-EC"/>
</dbReference>
<evidence type="ECO:0000256" key="3">
    <source>
        <dbReference type="ARBA" id="ARBA00022516"/>
    </source>
</evidence>
<evidence type="ECO:0000256" key="2">
    <source>
        <dbReference type="ARBA" id="ARBA00022475"/>
    </source>
</evidence>
<keyword evidence="3 12" id="KW-0444">Lipid biosynthesis</keyword>
<dbReference type="PANTHER" id="PTHR10067:SF6">
    <property type="entry name" value="PHOSPHATIDYLSERINE DECARBOXYLASE PROENZYME, MITOCHONDRIAL"/>
    <property type="match status" value="1"/>
</dbReference>
<evidence type="ECO:0000256" key="11">
    <source>
        <dbReference type="ARBA" id="ARBA00023317"/>
    </source>
</evidence>
<comment type="cofactor">
    <cofactor evidence="12">
        <name>pyruvate</name>
        <dbReference type="ChEBI" id="CHEBI:15361"/>
    </cofactor>
    <text evidence="12">Binds 1 pyruvoyl group covalently per subunit.</text>
</comment>
<organism evidence="13 14">
    <name type="scientific">Paenibacillus thailandensis</name>
    <dbReference type="NCBI Taxonomy" id="393250"/>
    <lineage>
        <taxon>Bacteria</taxon>
        <taxon>Bacillati</taxon>
        <taxon>Bacillota</taxon>
        <taxon>Bacilli</taxon>
        <taxon>Bacillales</taxon>
        <taxon>Paenibacillaceae</taxon>
        <taxon>Paenibacillus</taxon>
    </lineage>
</organism>
<sequence>MNRFLLRSMTELSSRKWISRLTGRFAKSRQSRIFLARFVKLYGINVDEAEKPFKQYESLNEFFTRRLQEGARPIDHSADTLTSPVDALITGIGTIKDGTIVNVKGQDYTVDELLSHSPRMENYRNGRYIVLYLSPTDYHRIHAPATGRIVEREHIAGKVYPVNDFGMRHMRGVLSRNERLITYIRLKEGEVAVVKVGAMNVSSIRYTEPLADTVQKGEELAYFEFGSTVVLLTQQGLFVPRPDLKEGVKIKMGEALGKLGVQPSVSGAAE</sequence>
<comment type="PTM">
    <text evidence="12">Is synthesized initially as an inactive proenzyme. Formation of the active enzyme involves a self-maturation process in which the active site pyruvoyl group is generated from an internal serine residue via an autocatalytic post-translational modification. Two non-identical subunits are generated from the proenzyme in this reaction, and the pyruvate is formed at the N-terminus of the alpha chain, which is derived from the carboxyl end of the proenzyme. The autoendoproteolytic cleavage occurs by a canonical serine protease mechanism, in which the side chain hydroxyl group of the serine supplies its oxygen atom to form the C-terminus of the beta chain, while the remainder of the serine residue undergoes an oxidative deamination to produce ammonia and the pyruvoyl prosthetic group on the alpha chain. During this reaction, the Ser that is part of the protease active site of the proenzyme becomes the pyruvoyl prosthetic group, which constitutes an essential element of the active site of the mature decarboxylase.</text>
</comment>
<evidence type="ECO:0000256" key="4">
    <source>
        <dbReference type="ARBA" id="ARBA00022793"/>
    </source>
</evidence>
<dbReference type="InterPro" id="IPR033178">
    <property type="entry name" value="PSD_type1_pro"/>
</dbReference>
<feature type="active site" description="Charge relay system; for autoendoproteolytic cleavage activity" evidence="12">
    <location>
        <position position="86"/>
    </location>
</feature>
<feature type="chain" id="PRO_5044901706" description="Phosphatidylserine decarboxylase beta chain" evidence="12">
    <location>
        <begin position="1"/>
        <end position="226"/>
    </location>
</feature>
<keyword evidence="4 12" id="KW-0210">Decarboxylase</keyword>
<evidence type="ECO:0000256" key="1">
    <source>
        <dbReference type="ARBA" id="ARBA00005189"/>
    </source>
</evidence>
<protein>
    <recommendedName>
        <fullName evidence="12">Phosphatidylserine decarboxylase proenzyme</fullName>
        <ecNumber evidence="12">4.1.1.65</ecNumber>
    </recommendedName>
    <component>
        <recommendedName>
            <fullName evidence="12">Phosphatidylserine decarboxylase alpha chain</fullName>
        </recommendedName>
    </component>
    <component>
        <recommendedName>
            <fullName evidence="12">Phosphatidylserine decarboxylase beta chain</fullName>
        </recommendedName>
    </component>
</protein>
<gene>
    <name evidence="13" type="primary">asd</name>
    <name evidence="12" type="synonym">psd</name>
    <name evidence="13" type="ORF">ACFSW5_04700</name>
</gene>
<dbReference type="NCBIfam" id="TIGR00163">
    <property type="entry name" value="PS_decarb"/>
    <property type="match status" value="1"/>
</dbReference>
<evidence type="ECO:0000256" key="9">
    <source>
        <dbReference type="ARBA" id="ARBA00023239"/>
    </source>
</evidence>
<comment type="similarity">
    <text evidence="12">Belongs to the phosphatidylserine decarboxylase family. PSD-B subfamily. Prokaryotic type I sub-subfamily.</text>
</comment>
<keyword evidence="7 12" id="KW-0865">Zymogen</keyword>
<keyword evidence="14" id="KW-1185">Reference proteome</keyword>
<evidence type="ECO:0000256" key="8">
    <source>
        <dbReference type="ARBA" id="ARBA00023209"/>
    </source>
</evidence>
<evidence type="ECO:0000256" key="10">
    <source>
        <dbReference type="ARBA" id="ARBA00023264"/>
    </source>
</evidence>
<keyword evidence="2 12" id="KW-1003">Cell membrane</keyword>
<accession>A0ABW5QT80</accession>
<keyword evidence="5 12" id="KW-0443">Lipid metabolism</keyword>
<comment type="function">
    <text evidence="12">Catalyzes the formation of phosphatidylethanolamine (PtdEtn) from phosphatidylserine (PtdSer).</text>
</comment>
<evidence type="ECO:0000256" key="6">
    <source>
        <dbReference type="ARBA" id="ARBA00023136"/>
    </source>
</evidence>
<feature type="chain" id="PRO_5044901705" description="Phosphatidylserine decarboxylase alpha chain" evidence="12">
    <location>
        <begin position="227"/>
        <end position="270"/>
    </location>
</feature>
<proteinExistence type="inferred from homology"/>